<dbReference type="CDD" id="cd00190">
    <property type="entry name" value="Tryp_SPc"/>
    <property type="match status" value="1"/>
</dbReference>
<dbReference type="OrthoDB" id="8250810at2759"/>
<keyword evidence="7" id="KW-0720">Serine protease</keyword>
<protein>
    <submittedName>
        <fullName evidence="11">Serine protease easter</fullName>
    </submittedName>
</protein>
<dbReference type="Gene3D" id="2.40.10.10">
    <property type="entry name" value="Trypsin-like serine proteases"/>
    <property type="match status" value="2"/>
</dbReference>
<evidence type="ECO:0000256" key="3">
    <source>
        <dbReference type="ARBA" id="ARBA00023145"/>
    </source>
</evidence>
<dbReference type="PROSITE" id="PS00134">
    <property type="entry name" value="TRYPSIN_HIS"/>
    <property type="match status" value="1"/>
</dbReference>
<dbReference type="InterPro" id="IPR018114">
    <property type="entry name" value="TRYPSIN_HIS"/>
</dbReference>
<evidence type="ECO:0000256" key="7">
    <source>
        <dbReference type="RuleBase" id="RU363034"/>
    </source>
</evidence>
<keyword evidence="12" id="KW-1185">Reference proteome</keyword>
<dbReference type="SUPFAM" id="SSF50494">
    <property type="entry name" value="Trypsin-like serine proteases"/>
    <property type="match status" value="1"/>
</dbReference>
<dbReference type="InterPro" id="IPR033116">
    <property type="entry name" value="TRYPSIN_SER"/>
</dbReference>
<evidence type="ECO:0000256" key="6">
    <source>
        <dbReference type="ARBA" id="ARBA00024195"/>
    </source>
</evidence>
<sequence>MSLRYKNIFLIALYLATTIAYPNIKNDCNKILTNEKENNNYKNKNSESNQQLTIESKEQLDTVLETHKEHKRDLQWGYSTSSKVFFPDDEYLLHLGIPYTNNDKAIEILHAGPKSLDSSESPKNTETTTIPSSIITTFNPKDKSSSDDIPLSELTNLSLDLDDEVSVGQKIEMKLSDLKSDTDSLNPTGVEILKNTSLICGSSLGKRISFANETTLMEFPWTALLLYNTKIRYHCGGSLITTQYVLTAAHCVAQEFYELNGVRLGEHDVTEDPDCAPDLTGNDICATTLDAAVLKIIVHHAYSHLSFKNDIALLKLDKEYLSRSFYPICIPPPDMAFNNGRALVAGWGATEKTIRSAVLLKAEVPILDISKCREVYRYSVFNDSTEICGSGVNEIDVCKGDSGGAIFYRQSSGKREKYHMLGIISLGVRRCGDSRFLPAVFTKLNGFYKWIENNLEL</sequence>
<dbReference type="FunFam" id="2.40.10.10:FF:000028">
    <property type="entry name" value="Serine protease easter"/>
    <property type="match status" value="1"/>
</dbReference>
<evidence type="ECO:0000256" key="5">
    <source>
        <dbReference type="ARBA" id="ARBA00023180"/>
    </source>
</evidence>
<keyword evidence="3" id="KW-0865">Zymogen</keyword>
<evidence type="ECO:0000313" key="11">
    <source>
        <dbReference type="EMBL" id="KNC20976.1"/>
    </source>
</evidence>
<evidence type="ECO:0000256" key="1">
    <source>
        <dbReference type="ARBA" id="ARBA00022729"/>
    </source>
</evidence>
<dbReference type="AlphaFoldDB" id="A0A0L0BLP9"/>
<evidence type="ECO:0000256" key="2">
    <source>
        <dbReference type="ARBA" id="ARBA00022837"/>
    </source>
</evidence>
<keyword evidence="4" id="KW-1015">Disulfide bond</keyword>
<feature type="region of interest" description="Disordered" evidence="8">
    <location>
        <begin position="114"/>
        <end position="149"/>
    </location>
</feature>
<evidence type="ECO:0000259" key="10">
    <source>
        <dbReference type="PROSITE" id="PS50240"/>
    </source>
</evidence>
<dbReference type="PROSITE" id="PS50240">
    <property type="entry name" value="TRYPSIN_DOM"/>
    <property type="match status" value="1"/>
</dbReference>
<keyword evidence="7" id="KW-0378">Hydrolase</keyword>
<feature type="domain" description="Peptidase S1" evidence="10">
    <location>
        <begin position="199"/>
        <end position="456"/>
    </location>
</feature>
<dbReference type="InterPro" id="IPR001314">
    <property type="entry name" value="Peptidase_S1A"/>
</dbReference>
<keyword evidence="1 9" id="KW-0732">Signal</keyword>
<name>A0A0L0BLP9_LUCCU</name>
<keyword evidence="7 11" id="KW-0645">Protease</keyword>
<dbReference type="Pfam" id="PF00089">
    <property type="entry name" value="Trypsin"/>
    <property type="match status" value="1"/>
</dbReference>
<dbReference type="PANTHER" id="PTHR24256">
    <property type="entry name" value="TRYPTASE-RELATED"/>
    <property type="match status" value="1"/>
</dbReference>
<keyword evidence="5" id="KW-0325">Glycoprotein</keyword>
<reference evidence="11 12" key="1">
    <citation type="journal article" date="2015" name="Nat. Commun.">
        <title>Lucilia cuprina genome unlocks parasitic fly biology to underpin future interventions.</title>
        <authorList>
            <person name="Anstead C.A."/>
            <person name="Korhonen P.K."/>
            <person name="Young N.D."/>
            <person name="Hall R.S."/>
            <person name="Jex A.R."/>
            <person name="Murali S.C."/>
            <person name="Hughes D.S."/>
            <person name="Lee S.F."/>
            <person name="Perry T."/>
            <person name="Stroehlein A.J."/>
            <person name="Ansell B.R."/>
            <person name="Breugelmans B."/>
            <person name="Hofmann A."/>
            <person name="Qu J."/>
            <person name="Dugan S."/>
            <person name="Lee S.L."/>
            <person name="Chao H."/>
            <person name="Dinh H."/>
            <person name="Han Y."/>
            <person name="Doddapaneni H.V."/>
            <person name="Worley K.C."/>
            <person name="Muzny D.M."/>
            <person name="Ioannidis P."/>
            <person name="Waterhouse R.M."/>
            <person name="Zdobnov E.M."/>
            <person name="James P.J."/>
            <person name="Bagnall N.H."/>
            <person name="Kotze A.C."/>
            <person name="Gibbs R.A."/>
            <person name="Richards S."/>
            <person name="Batterham P."/>
            <person name="Gasser R.B."/>
        </authorList>
    </citation>
    <scope>NUCLEOTIDE SEQUENCE [LARGE SCALE GENOMIC DNA]</scope>
    <source>
        <strain evidence="11 12">LS</strain>
        <tissue evidence="11">Full body</tissue>
    </source>
</reference>
<feature type="signal peptide" evidence="9">
    <location>
        <begin position="1"/>
        <end position="20"/>
    </location>
</feature>
<proteinExistence type="inferred from homology"/>
<keyword evidence="2" id="KW-0106">Calcium</keyword>
<gene>
    <name evidence="11" type="ORF">FF38_09029</name>
</gene>
<dbReference type="PRINTS" id="PR00722">
    <property type="entry name" value="CHYMOTRYPSIN"/>
</dbReference>
<dbReference type="GO" id="GO:0006508">
    <property type="term" value="P:proteolysis"/>
    <property type="evidence" value="ECO:0007669"/>
    <property type="project" value="UniProtKB-KW"/>
</dbReference>
<evidence type="ECO:0000256" key="8">
    <source>
        <dbReference type="SAM" id="MobiDB-lite"/>
    </source>
</evidence>
<dbReference type="EMBL" id="JRES01001684">
    <property type="protein sequence ID" value="KNC20976.1"/>
    <property type="molecule type" value="Genomic_DNA"/>
</dbReference>
<comment type="caution">
    <text evidence="11">The sequence shown here is derived from an EMBL/GenBank/DDBJ whole genome shotgun (WGS) entry which is preliminary data.</text>
</comment>
<dbReference type="Proteomes" id="UP000037069">
    <property type="component" value="Unassembled WGS sequence"/>
</dbReference>
<organism evidence="11 12">
    <name type="scientific">Lucilia cuprina</name>
    <name type="common">Green bottle fly</name>
    <name type="synonym">Australian sheep blowfly</name>
    <dbReference type="NCBI Taxonomy" id="7375"/>
    <lineage>
        <taxon>Eukaryota</taxon>
        <taxon>Metazoa</taxon>
        <taxon>Ecdysozoa</taxon>
        <taxon>Arthropoda</taxon>
        <taxon>Hexapoda</taxon>
        <taxon>Insecta</taxon>
        <taxon>Pterygota</taxon>
        <taxon>Neoptera</taxon>
        <taxon>Endopterygota</taxon>
        <taxon>Diptera</taxon>
        <taxon>Brachycera</taxon>
        <taxon>Muscomorpha</taxon>
        <taxon>Oestroidea</taxon>
        <taxon>Calliphoridae</taxon>
        <taxon>Luciliinae</taxon>
        <taxon>Lucilia</taxon>
    </lineage>
</organism>
<dbReference type="SMART" id="SM00020">
    <property type="entry name" value="Tryp_SPc"/>
    <property type="match status" value="1"/>
</dbReference>
<evidence type="ECO:0000256" key="4">
    <source>
        <dbReference type="ARBA" id="ARBA00023157"/>
    </source>
</evidence>
<feature type="compositionally biased region" description="Low complexity" evidence="8">
    <location>
        <begin position="125"/>
        <end position="137"/>
    </location>
</feature>
<evidence type="ECO:0000256" key="9">
    <source>
        <dbReference type="SAM" id="SignalP"/>
    </source>
</evidence>
<dbReference type="OMA" id="NDSTEIC"/>
<dbReference type="GO" id="GO:0004252">
    <property type="term" value="F:serine-type endopeptidase activity"/>
    <property type="evidence" value="ECO:0007669"/>
    <property type="project" value="InterPro"/>
</dbReference>
<dbReference type="InterPro" id="IPR009003">
    <property type="entry name" value="Peptidase_S1_PA"/>
</dbReference>
<evidence type="ECO:0000313" key="12">
    <source>
        <dbReference type="Proteomes" id="UP000037069"/>
    </source>
</evidence>
<dbReference type="InterPro" id="IPR051487">
    <property type="entry name" value="Ser/Thr_Proteases_Immune/Dev"/>
</dbReference>
<feature type="chain" id="PRO_5005534859" evidence="9">
    <location>
        <begin position="21"/>
        <end position="457"/>
    </location>
</feature>
<dbReference type="InterPro" id="IPR001254">
    <property type="entry name" value="Trypsin_dom"/>
</dbReference>
<dbReference type="InterPro" id="IPR043504">
    <property type="entry name" value="Peptidase_S1_PA_chymotrypsin"/>
</dbReference>
<dbReference type="STRING" id="7375.A0A0L0BLP9"/>
<dbReference type="PROSITE" id="PS00135">
    <property type="entry name" value="TRYPSIN_SER"/>
    <property type="match status" value="1"/>
</dbReference>
<comment type="similarity">
    <text evidence="6">Belongs to the peptidase S1 family. CLIP subfamily.</text>
</comment>
<accession>A0A0L0BLP9</accession>